<gene>
    <name evidence="2" type="ordered locus">PSPTO_3096</name>
</gene>
<evidence type="ECO:0000259" key="1">
    <source>
        <dbReference type="PROSITE" id="PS51750"/>
    </source>
</evidence>
<dbReference type="PANTHER" id="PTHR36180:SF2">
    <property type="entry name" value="BRO FAMILY PROTEIN"/>
    <property type="match status" value="1"/>
</dbReference>
<protein>
    <submittedName>
        <fullName evidence="2">Conserved domain protein</fullName>
    </submittedName>
</protein>
<feature type="domain" description="Bro-N" evidence="1">
    <location>
        <begin position="36"/>
        <end position="149"/>
    </location>
</feature>
<keyword evidence="3" id="KW-1185">Reference proteome</keyword>
<dbReference type="PANTHER" id="PTHR36180">
    <property type="entry name" value="DNA-BINDING PROTEIN-RELATED-RELATED"/>
    <property type="match status" value="1"/>
</dbReference>
<dbReference type="PATRIC" id="fig|223283.9.peg.3162"/>
<dbReference type="OrthoDB" id="6982796at2"/>
<dbReference type="HOGENOM" id="CLU_114099_1_0_6"/>
<reference evidence="2 3" key="1">
    <citation type="journal article" date="2003" name="Proc. Natl. Acad. Sci. U.S.A.">
        <title>The complete genome sequence of the Arabidopsis and tomato pathogen Pseudomonas syringae pv. tomato DC3000.</title>
        <authorList>
            <person name="Buell C.R."/>
            <person name="Joardar V."/>
            <person name="Lindeberg M."/>
            <person name="Selengut J."/>
            <person name="Paulsen I.T."/>
            <person name="Gwinn M.L."/>
            <person name="Dodson R.J."/>
            <person name="Deboy R.T."/>
            <person name="Durkin A.S."/>
            <person name="Kolonay J.F."/>
            <person name="Madupu R."/>
            <person name="Daugherty S."/>
            <person name="Brinkac L."/>
            <person name="Beanan M.J."/>
            <person name="Haft D.H."/>
            <person name="Nelson W.C."/>
            <person name="Davidsen T."/>
            <person name="Zafar N."/>
            <person name="Zhou L."/>
            <person name="Liu J."/>
            <person name="Yuan Q."/>
            <person name="Khouri H."/>
            <person name="Fedorova N."/>
            <person name="Tran B."/>
            <person name="Russell D."/>
            <person name="Berry K."/>
            <person name="Utterback T."/>
            <person name="Van Aken S.E."/>
            <person name="Feldblyum T.V."/>
            <person name="D'Ascenzo M."/>
            <person name="Deng W.L."/>
            <person name="Ramos A.R."/>
            <person name="Alfano J.R."/>
            <person name="Cartinhour S."/>
            <person name="Chatterjee A.K."/>
            <person name="Delaney T.P."/>
            <person name="Lazarowitz S.G."/>
            <person name="Martin G.B."/>
            <person name="Schneider D.J."/>
            <person name="Tang X."/>
            <person name="Bender C.L."/>
            <person name="White O."/>
            <person name="Fraser C.M."/>
            <person name="Collmer A."/>
        </authorList>
    </citation>
    <scope>NUCLEOTIDE SEQUENCE [LARGE SCALE GENOMIC DNA]</scope>
    <source>
        <strain evidence="3">ATCC BAA-871 / DC3000</strain>
    </source>
</reference>
<dbReference type="Pfam" id="PF02498">
    <property type="entry name" value="Bro-N"/>
    <property type="match status" value="1"/>
</dbReference>
<dbReference type="SMART" id="SM01040">
    <property type="entry name" value="Bro-N"/>
    <property type="match status" value="1"/>
</dbReference>
<dbReference type="Proteomes" id="UP000002515">
    <property type="component" value="Chromosome"/>
</dbReference>
<dbReference type="STRING" id="223283.PSPTO_3096"/>
<dbReference type="EMBL" id="AE016853">
    <property type="protein sequence ID" value="AAO56584.1"/>
    <property type="molecule type" value="Genomic_DNA"/>
</dbReference>
<dbReference type="KEGG" id="pst:PSPTO_3096"/>
<accession>Q880Q7</accession>
<dbReference type="PROSITE" id="PS51750">
    <property type="entry name" value="BRO_N"/>
    <property type="match status" value="1"/>
</dbReference>
<organism evidence="2 3">
    <name type="scientific">Pseudomonas syringae pv. tomato (strain ATCC BAA-871 / DC3000)</name>
    <dbReference type="NCBI Taxonomy" id="223283"/>
    <lineage>
        <taxon>Bacteria</taxon>
        <taxon>Pseudomonadati</taxon>
        <taxon>Pseudomonadota</taxon>
        <taxon>Gammaproteobacteria</taxon>
        <taxon>Pseudomonadales</taxon>
        <taxon>Pseudomonadaceae</taxon>
        <taxon>Pseudomonas</taxon>
    </lineage>
</organism>
<evidence type="ECO:0000313" key="3">
    <source>
        <dbReference type="Proteomes" id="UP000002515"/>
    </source>
</evidence>
<name>Q880Q7_PSESM</name>
<proteinExistence type="predicted"/>
<sequence length="214" mass="25207">MSFCPVRQPSHSCHPFVWRRFVAALDKQKRVSYMQNIALRNTHTAYFDATLFLRHSRMLRAIFTDAQAWFCLADLARLMGKALDQRATLKLDADQRREVWLQANGECQRQLMISESGTLALLVHHYVPENRALRQWLTHEVLTVLHDQQNVILDNPRMTQLQWPGTSLSVLHWRSETWIRLRDMPNVVTEAAPRPQPALWRRVLKRMECKRTVD</sequence>
<dbReference type="PhylomeDB" id="Q880Q7"/>
<evidence type="ECO:0000313" key="2">
    <source>
        <dbReference type="EMBL" id="AAO56584.1"/>
    </source>
</evidence>
<dbReference type="AlphaFoldDB" id="Q880Q7"/>
<dbReference type="eggNOG" id="COG3617">
    <property type="taxonomic scope" value="Bacteria"/>
</dbReference>
<dbReference type="InterPro" id="IPR003497">
    <property type="entry name" value="BRO_N_domain"/>
</dbReference>